<organism evidence="7 8">
    <name type="scientific">Methylorubrum rhodinum</name>
    <dbReference type="NCBI Taxonomy" id="29428"/>
    <lineage>
        <taxon>Bacteria</taxon>
        <taxon>Pseudomonadati</taxon>
        <taxon>Pseudomonadota</taxon>
        <taxon>Alphaproteobacteria</taxon>
        <taxon>Hyphomicrobiales</taxon>
        <taxon>Methylobacteriaceae</taxon>
        <taxon>Methylorubrum</taxon>
    </lineage>
</organism>
<reference evidence="7 8" key="1">
    <citation type="submission" date="2020-08" db="EMBL/GenBank/DDBJ databases">
        <title>Genomic Encyclopedia of Type Strains, Phase IV (KMG-IV): sequencing the most valuable type-strain genomes for metagenomic binning, comparative biology and taxonomic classification.</title>
        <authorList>
            <person name="Goeker M."/>
        </authorList>
    </citation>
    <scope>NUCLEOTIDE SEQUENCE [LARGE SCALE GENOMIC DNA]</scope>
    <source>
        <strain evidence="7 8">DSM 2163</strain>
    </source>
</reference>
<evidence type="ECO:0000256" key="6">
    <source>
        <dbReference type="SAM" id="Phobius"/>
    </source>
</evidence>
<dbReference type="AlphaFoldDB" id="A0A840ZF36"/>
<feature type="transmembrane region" description="Helical" evidence="6">
    <location>
        <begin position="29"/>
        <end position="46"/>
    </location>
</feature>
<sequence>MIVGLTLILLAQLLGETCARAVGVPVPGPVIGMALLLAFLALRDRWRPASTRWLPPPLVDGGLETTAKGLLAHLSIMFVPAAVGIVGKLDVLASHGLALAIVLCLSVTLTLAATVLTFVAVSRLMARRGGERP</sequence>
<gene>
    <name evidence="7" type="ORF">HNR00_000340</name>
</gene>
<keyword evidence="7" id="KW-0378">Hydrolase</keyword>
<evidence type="ECO:0000313" key="8">
    <source>
        <dbReference type="Proteomes" id="UP000583454"/>
    </source>
</evidence>
<dbReference type="InterPro" id="IPR005538">
    <property type="entry name" value="LrgA/CidA"/>
</dbReference>
<dbReference type="PANTHER" id="PTHR33931:SF2">
    <property type="entry name" value="HOLIN-LIKE PROTEIN CIDA"/>
    <property type="match status" value="1"/>
</dbReference>
<feature type="transmembrane region" description="Helical" evidence="6">
    <location>
        <begin position="98"/>
        <end position="121"/>
    </location>
</feature>
<evidence type="ECO:0000256" key="1">
    <source>
        <dbReference type="ARBA" id="ARBA00004651"/>
    </source>
</evidence>
<dbReference type="PANTHER" id="PTHR33931">
    <property type="entry name" value="HOLIN-LIKE PROTEIN CIDA-RELATED"/>
    <property type="match status" value="1"/>
</dbReference>
<keyword evidence="8" id="KW-1185">Reference proteome</keyword>
<evidence type="ECO:0000256" key="4">
    <source>
        <dbReference type="ARBA" id="ARBA00022989"/>
    </source>
</evidence>
<keyword evidence="4 6" id="KW-1133">Transmembrane helix</keyword>
<dbReference type="RefSeq" id="WP_183563824.1">
    <property type="nucleotide sequence ID" value="NZ_JACHOP010000001.1"/>
</dbReference>
<accession>A0A840ZF36</accession>
<comment type="caution">
    <text evidence="7">The sequence shown here is derived from an EMBL/GenBank/DDBJ whole genome shotgun (WGS) entry which is preliminary data.</text>
</comment>
<evidence type="ECO:0000256" key="3">
    <source>
        <dbReference type="ARBA" id="ARBA00022692"/>
    </source>
</evidence>
<dbReference type="EMBL" id="JACHOP010000001">
    <property type="protein sequence ID" value="MBB5755651.1"/>
    <property type="molecule type" value="Genomic_DNA"/>
</dbReference>
<dbReference type="GO" id="GO:0016787">
    <property type="term" value="F:hydrolase activity"/>
    <property type="evidence" value="ECO:0007669"/>
    <property type="project" value="UniProtKB-KW"/>
</dbReference>
<feature type="transmembrane region" description="Helical" evidence="6">
    <location>
        <begin position="67"/>
        <end position="86"/>
    </location>
</feature>
<evidence type="ECO:0000313" key="7">
    <source>
        <dbReference type="EMBL" id="MBB5755651.1"/>
    </source>
</evidence>
<proteinExistence type="predicted"/>
<evidence type="ECO:0000256" key="5">
    <source>
        <dbReference type="ARBA" id="ARBA00023136"/>
    </source>
</evidence>
<protein>
    <submittedName>
        <fullName evidence="7">Putative effector of murein hydrolase LrgA (UPF0299 family)</fullName>
    </submittedName>
</protein>
<name>A0A840ZF36_9HYPH</name>
<dbReference type="GO" id="GO:0005886">
    <property type="term" value="C:plasma membrane"/>
    <property type="evidence" value="ECO:0007669"/>
    <property type="project" value="UniProtKB-SubCell"/>
</dbReference>
<evidence type="ECO:0000256" key="2">
    <source>
        <dbReference type="ARBA" id="ARBA00022475"/>
    </source>
</evidence>
<dbReference type="Pfam" id="PF03788">
    <property type="entry name" value="LrgA"/>
    <property type="match status" value="1"/>
</dbReference>
<comment type="subcellular location">
    <subcellularLocation>
        <location evidence="1">Cell membrane</location>
        <topology evidence="1">Multi-pass membrane protein</topology>
    </subcellularLocation>
</comment>
<keyword evidence="2" id="KW-1003">Cell membrane</keyword>
<dbReference type="Proteomes" id="UP000583454">
    <property type="component" value="Unassembled WGS sequence"/>
</dbReference>
<keyword evidence="3 6" id="KW-0812">Transmembrane</keyword>
<keyword evidence="5 6" id="KW-0472">Membrane</keyword>